<reference evidence="3" key="1">
    <citation type="submission" date="2021-05" db="EMBL/GenBank/DDBJ databases">
        <authorList>
            <person name="Khan N."/>
        </authorList>
    </citation>
    <scope>NUCLEOTIDE SEQUENCE</scope>
</reference>
<feature type="signal peptide" evidence="2">
    <location>
        <begin position="1"/>
        <end position="21"/>
    </location>
</feature>
<evidence type="ECO:0000313" key="4">
    <source>
        <dbReference type="Proteomes" id="UP000693738"/>
    </source>
</evidence>
<comment type="caution">
    <text evidence="3">The sequence shown here is derived from an EMBL/GenBank/DDBJ whole genome shotgun (WGS) entry which is preliminary data.</text>
</comment>
<accession>A0A8J2IWA5</accession>
<evidence type="ECO:0000313" key="3">
    <source>
        <dbReference type="EMBL" id="CAG7565683.1"/>
    </source>
</evidence>
<feature type="chain" id="PRO_5035317512" evidence="2">
    <location>
        <begin position="22"/>
        <end position="300"/>
    </location>
</feature>
<feature type="compositionally biased region" description="Polar residues" evidence="1">
    <location>
        <begin position="180"/>
        <end position="195"/>
    </location>
</feature>
<feature type="region of interest" description="Disordered" evidence="1">
    <location>
        <begin position="176"/>
        <end position="195"/>
    </location>
</feature>
<evidence type="ECO:0000256" key="1">
    <source>
        <dbReference type="SAM" id="MobiDB-lite"/>
    </source>
</evidence>
<name>A0A8J2IWA5_FUSEQ</name>
<dbReference type="EMBL" id="CAJSTJ010000184">
    <property type="protein sequence ID" value="CAG7565683.1"/>
    <property type="molecule type" value="Genomic_DNA"/>
</dbReference>
<evidence type="ECO:0000256" key="2">
    <source>
        <dbReference type="SAM" id="SignalP"/>
    </source>
</evidence>
<sequence length="300" mass="31292">MFSKGIAIAVIVTYMAAGSAASPCKVDLKTTTDLSAGLETSLAADSSIGSISTGLTQTELPTTTSGVTKTTILASTLIATVSSTDYETTGAPTTSTVQASISSEAFPAGNALTTTQLLANELSPTLKSVITVIESATTSATTGLTTTTDVVGEDATTTVPAIDTTATLELDATTTAEPVTPTSEENSTVFTTTSEDPITPTFIVNSGFDDSSSSYDPWTFSTSNRELGIDIKVNIDSATKHEGSNSARFEYIRSGVSYLRQPLTIIPKAGTMYPMSAWTRTTGQTISRCNSARIQYFELL</sequence>
<dbReference type="Proteomes" id="UP000693738">
    <property type="component" value="Unassembled WGS sequence"/>
</dbReference>
<gene>
    <name evidence="3" type="ORF">FEQUK3_LOCUS11442</name>
</gene>
<proteinExistence type="predicted"/>
<protein>
    <submittedName>
        <fullName evidence="3">Uncharacterized protein</fullName>
    </submittedName>
</protein>
<keyword evidence="2" id="KW-0732">Signal</keyword>
<dbReference type="AlphaFoldDB" id="A0A8J2IWA5"/>
<organism evidence="3 4">
    <name type="scientific">Fusarium equiseti</name>
    <name type="common">Fusarium scirpi</name>
    <dbReference type="NCBI Taxonomy" id="61235"/>
    <lineage>
        <taxon>Eukaryota</taxon>
        <taxon>Fungi</taxon>
        <taxon>Dikarya</taxon>
        <taxon>Ascomycota</taxon>
        <taxon>Pezizomycotina</taxon>
        <taxon>Sordariomycetes</taxon>
        <taxon>Hypocreomycetidae</taxon>
        <taxon>Hypocreales</taxon>
        <taxon>Nectriaceae</taxon>
        <taxon>Fusarium</taxon>
        <taxon>Fusarium incarnatum-equiseti species complex</taxon>
    </lineage>
</organism>